<proteinExistence type="inferred from homology"/>
<keyword evidence="6" id="KW-0342">GTP-binding</keyword>
<dbReference type="PANTHER" id="PTHR46390">
    <property type="entry name" value="MANNOSE-1-PHOSPHATE GUANYLYLTRANSFERASE"/>
    <property type="match status" value="1"/>
</dbReference>
<dbReference type="Gene3D" id="3.90.550.10">
    <property type="entry name" value="Spore Coat Polysaccharide Biosynthesis Protein SpsA, Chain A"/>
    <property type="match status" value="1"/>
</dbReference>
<evidence type="ECO:0000313" key="13">
    <source>
        <dbReference type="Proteomes" id="UP000006622"/>
    </source>
</evidence>
<dbReference type="InterPro" id="IPR049577">
    <property type="entry name" value="GMPP_N"/>
</dbReference>
<evidence type="ECO:0000256" key="3">
    <source>
        <dbReference type="ARBA" id="ARBA00022679"/>
    </source>
</evidence>
<dbReference type="CDD" id="cd02213">
    <property type="entry name" value="cupin_PMI_typeII_C"/>
    <property type="match status" value="1"/>
</dbReference>
<comment type="catalytic activity">
    <reaction evidence="7">
        <text>alpha-D-mannose 1-phosphate + GTP + H(+) = GDP-alpha-D-mannose + diphosphate</text>
        <dbReference type="Rhea" id="RHEA:15229"/>
        <dbReference type="ChEBI" id="CHEBI:15378"/>
        <dbReference type="ChEBI" id="CHEBI:33019"/>
        <dbReference type="ChEBI" id="CHEBI:37565"/>
        <dbReference type="ChEBI" id="CHEBI:57527"/>
        <dbReference type="ChEBI" id="CHEBI:58409"/>
        <dbReference type="EC" id="2.7.7.13"/>
    </reaction>
</comment>
<dbReference type="RefSeq" id="WP_013898911.1">
    <property type="nucleotide sequence ID" value="NC_015676.1"/>
</dbReference>
<dbReference type="OrthoDB" id="5825at2157"/>
<keyword evidence="13" id="KW-1185">Reference proteome</keyword>
<evidence type="ECO:0000256" key="6">
    <source>
        <dbReference type="ARBA" id="ARBA00023134"/>
    </source>
</evidence>
<dbReference type="InterPro" id="IPR005835">
    <property type="entry name" value="NTP_transferase_dom"/>
</dbReference>
<dbReference type="InterPro" id="IPR001538">
    <property type="entry name" value="Man6P_isomerase-2_C"/>
</dbReference>
<keyword evidence="4 12" id="KW-0548">Nucleotidyltransferase</keyword>
<dbReference type="GO" id="GO:0004475">
    <property type="term" value="F:mannose-1-phosphate guanylyltransferase (GTP) activity"/>
    <property type="evidence" value="ECO:0007669"/>
    <property type="project" value="UniProtKB-EC"/>
</dbReference>
<organism evidence="12 13">
    <name type="scientific">Methanosalsum zhilinae (strain DSM 4017 / NBRC 107636 / OCM 62 / WeN5)</name>
    <name type="common">Methanohalophilus zhilinae</name>
    <dbReference type="NCBI Taxonomy" id="679901"/>
    <lineage>
        <taxon>Archaea</taxon>
        <taxon>Methanobacteriati</taxon>
        <taxon>Methanobacteriota</taxon>
        <taxon>Stenosarchaea group</taxon>
        <taxon>Methanomicrobia</taxon>
        <taxon>Methanosarcinales</taxon>
        <taxon>Methanosarcinaceae</taxon>
        <taxon>Methanosalsum</taxon>
    </lineage>
</organism>
<protein>
    <recommendedName>
        <fullName evidence="2">mannose-1-phosphate guanylyltransferase</fullName>
        <ecNumber evidence="2">2.7.7.13</ecNumber>
    </recommendedName>
</protein>
<evidence type="ECO:0000256" key="7">
    <source>
        <dbReference type="ARBA" id="ARBA00047343"/>
    </source>
</evidence>
<dbReference type="InterPro" id="IPR054566">
    <property type="entry name" value="ManC/GMP-like_b-helix"/>
</dbReference>
<sequence>MKSIILAGGSGTRLWPLSREQYPKQFLKLKDSSLFQDTVERCLEVSGINEIFVVTNEAQKFFVLGQIEEMGYDFPAENLLLEPEGKNTLPAVCYGMKEIVSKFGKSTVGVFSSDHVLDRKSMEIISNVENLASEFLVTFGITPTSPHTGYGYIKPAESHGTGCRVSEFREKPDLEKAQQYINEDCLWNSGIFLMDSDLFFEELAEHSPAVHETFESTNDINEIYSRIPDVSIDYGIMEKSNRVAVVRLEHKWSDLGNFDAIYDESEKDENGNCIYGCDNIMVDSRNNLIHSKSNKLVSLIDVNDMVVMDTPDALLVCPRESSQKVKDVVSTLKSRSDDRTQLHRTVYRPWGSYTILEDSNIHKIKNIMVLPEKKLSLQLHHHRSEHWVVVKGIACVQINHEQVYLRSGESTFIRAGEKHRLSNPGKLPLEIIEVQLGEYVEEDDIVRFDDVYGRN</sequence>
<dbReference type="InterPro" id="IPR029044">
    <property type="entry name" value="Nucleotide-diphossugar_trans"/>
</dbReference>
<evidence type="ECO:0000313" key="12">
    <source>
        <dbReference type="EMBL" id="AEH61475.1"/>
    </source>
</evidence>
<dbReference type="FunFam" id="2.60.120.10:FF:000032">
    <property type="entry name" value="Mannose-1-phosphate guanylyltransferase/mannose-6-phosphate isomerase"/>
    <property type="match status" value="1"/>
</dbReference>
<dbReference type="GO" id="GO:0005525">
    <property type="term" value="F:GTP binding"/>
    <property type="evidence" value="ECO:0007669"/>
    <property type="project" value="UniProtKB-KW"/>
</dbReference>
<dbReference type="NCBIfam" id="TIGR01479">
    <property type="entry name" value="GMP_PMI"/>
    <property type="match status" value="1"/>
</dbReference>
<evidence type="ECO:0000256" key="4">
    <source>
        <dbReference type="ARBA" id="ARBA00022695"/>
    </source>
</evidence>
<dbReference type="Pfam" id="PF00483">
    <property type="entry name" value="NTP_transferase"/>
    <property type="match status" value="1"/>
</dbReference>
<dbReference type="CDD" id="cd02509">
    <property type="entry name" value="GDP-M1P_Guanylyltransferase"/>
    <property type="match status" value="1"/>
</dbReference>
<dbReference type="GeneID" id="10823279"/>
<name>F7XPV4_METZD</name>
<keyword evidence="5" id="KW-0547">Nucleotide-binding</keyword>
<dbReference type="STRING" id="679901.Mzhil_1639"/>
<dbReference type="Pfam" id="PF01050">
    <property type="entry name" value="MannoseP_isomer"/>
    <property type="match status" value="1"/>
</dbReference>
<accession>F7XPV4</accession>
<comment type="similarity">
    <text evidence="1 8">Belongs to the mannose-6-phosphate isomerase type 2 family.</text>
</comment>
<feature type="domain" description="Nucleotidyl transferase" evidence="9">
    <location>
        <begin position="2"/>
        <end position="270"/>
    </location>
</feature>
<feature type="domain" description="Mannose-6-phosphate isomerase type II C-terminal" evidence="10">
    <location>
        <begin position="337"/>
        <end position="450"/>
    </location>
</feature>
<dbReference type="GO" id="GO:0000271">
    <property type="term" value="P:polysaccharide biosynthetic process"/>
    <property type="evidence" value="ECO:0007669"/>
    <property type="project" value="InterPro"/>
</dbReference>
<evidence type="ECO:0000256" key="1">
    <source>
        <dbReference type="ARBA" id="ARBA00006115"/>
    </source>
</evidence>
<dbReference type="PANTHER" id="PTHR46390:SF1">
    <property type="entry name" value="MANNOSE-1-PHOSPHATE GUANYLYLTRANSFERASE"/>
    <property type="match status" value="1"/>
</dbReference>
<evidence type="ECO:0000259" key="10">
    <source>
        <dbReference type="Pfam" id="PF01050"/>
    </source>
</evidence>
<dbReference type="SUPFAM" id="SSF51182">
    <property type="entry name" value="RmlC-like cupins"/>
    <property type="match status" value="1"/>
</dbReference>
<feature type="domain" description="MannoseP isomerase/GMP-like beta-helix" evidence="11">
    <location>
        <begin position="279"/>
        <end position="332"/>
    </location>
</feature>
<evidence type="ECO:0000256" key="8">
    <source>
        <dbReference type="RuleBase" id="RU004190"/>
    </source>
</evidence>
<dbReference type="SUPFAM" id="SSF53448">
    <property type="entry name" value="Nucleotide-diphospho-sugar transferases"/>
    <property type="match status" value="1"/>
</dbReference>
<evidence type="ECO:0000256" key="5">
    <source>
        <dbReference type="ARBA" id="ARBA00022741"/>
    </source>
</evidence>
<keyword evidence="12" id="KW-0413">Isomerase</keyword>
<dbReference type="EC" id="2.7.7.13" evidence="2"/>
<dbReference type="Pfam" id="PF22640">
    <property type="entry name" value="ManC_GMP_beta-helix"/>
    <property type="match status" value="1"/>
</dbReference>
<keyword evidence="3 12" id="KW-0808">Transferase</keyword>
<dbReference type="HOGENOM" id="CLU_035527_1_0_2"/>
<dbReference type="InterPro" id="IPR006375">
    <property type="entry name" value="Man1P_GuaTrfase/Man6P_Isoase"/>
</dbReference>
<dbReference type="AlphaFoldDB" id="F7XPV4"/>
<dbReference type="KEGG" id="mzh:Mzhil_1639"/>
<evidence type="ECO:0000259" key="11">
    <source>
        <dbReference type="Pfam" id="PF22640"/>
    </source>
</evidence>
<dbReference type="Proteomes" id="UP000006622">
    <property type="component" value="Chromosome"/>
</dbReference>
<dbReference type="GO" id="GO:0016853">
    <property type="term" value="F:isomerase activity"/>
    <property type="evidence" value="ECO:0007669"/>
    <property type="project" value="UniProtKB-KW"/>
</dbReference>
<dbReference type="Gene3D" id="2.60.120.10">
    <property type="entry name" value="Jelly Rolls"/>
    <property type="match status" value="1"/>
</dbReference>
<reference evidence="12" key="1">
    <citation type="submission" date="2010-07" db="EMBL/GenBank/DDBJ databases">
        <title>The complete genome of Methanosalsum zhilinae DSM 4017.</title>
        <authorList>
            <consortium name="US DOE Joint Genome Institute (JGI-PGF)"/>
            <person name="Lucas S."/>
            <person name="Copeland A."/>
            <person name="Lapidus A."/>
            <person name="Glavina del Rio T."/>
            <person name="Dalin E."/>
            <person name="Tice H."/>
            <person name="Bruce D."/>
            <person name="Goodwin L."/>
            <person name="Pitluck S."/>
            <person name="Kyrpides N."/>
            <person name="Mavromatis K."/>
            <person name="Ovchinnikova G."/>
            <person name="Daligault H."/>
            <person name="Detter J.C."/>
            <person name="Han C."/>
            <person name="Tapia R."/>
            <person name="Larimer F."/>
            <person name="Land M."/>
            <person name="Hauser L."/>
            <person name="Markowitz V."/>
            <person name="Cheng J.-F."/>
            <person name="Hugenholtz P."/>
            <person name="Woyke T."/>
            <person name="Wu D."/>
            <person name="Spring S."/>
            <person name="Schueler E."/>
            <person name="Brambilla E."/>
            <person name="Klenk H.-P."/>
            <person name="Eisen J.A."/>
        </authorList>
    </citation>
    <scope>NUCLEOTIDE SEQUENCE</scope>
    <source>
        <strain evidence="12">DSM 4017</strain>
    </source>
</reference>
<dbReference type="EMBL" id="CP002101">
    <property type="protein sequence ID" value="AEH61475.1"/>
    <property type="molecule type" value="Genomic_DNA"/>
</dbReference>
<evidence type="ECO:0000256" key="2">
    <source>
        <dbReference type="ARBA" id="ARBA00012387"/>
    </source>
</evidence>
<dbReference type="InterPro" id="IPR011051">
    <property type="entry name" value="RmlC_Cupin_sf"/>
</dbReference>
<dbReference type="InterPro" id="IPR051161">
    <property type="entry name" value="Mannose-6P_isomerase_type2"/>
</dbReference>
<dbReference type="GO" id="GO:0009298">
    <property type="term" value="P:GDP-mannose biosynthetic process"/>
    <property type="evidence" value="ECO:0007669"/>
    <property type="project" value="TreeGrafter"/>
</dbReference>
<evidence type="ECO:0000259" key="9">
    <source>
        <dbReference type="Pfam" id="PF00483"/>
    </source>
</evidence>
<dbReference type="InterPro" id="IPR014710">
    <property type="entry name" value="RmlC-like_jellyroll"/>
</dbReference>
<gene>
    <name evidence="12" type="ordered locus">Mzhil_1639</name>
</gene>